<protein>
    <submittedName>
        <fullName evidence="1">Uncharacterized protein</fullName>
    </submittedName>
</protein>
<evidence type="ECO:0000313" key="1">
    <source>
        <dbReference type="EMBL" id="PZP55008.1"/>
    </source>
</evidence>
<name>A0A2W5FIA6_9BACT</name>
<accession>A0A2W5FIA6</accession>
<proteinExistence type="predicted"/>
<dbReference type="EMBL" id="QFOT01000095">
    <property type="protein sequence ID" value="PZP55008.1"/>
    <property type="molecule type" value="Genomic_DNA"/>
</dbReference>
<gene>
    <name evidence="1" type="ORF">DI586_08200</name>
</gene>
<organism evidence="1 2">
    <name type="scientific">Micavibrio aeruginosavorus</name>
    <dbReference type="NCBI Taxonomy" id="349221"/>
    <lineage>
        <taxon>Bacteria</taxon>
        <taxon>Pseudomonadati</taxon>
        <taxon>Bdellovibrionota</taxon>
        <taxon>Bdellovibrionia</taxon>
        <taxon>Bdellovibrionales</taxon>
        <taxon>Pseudobdellovibrionaceae</taxon>
        <taxon>Micavibrio</taxon>
    </lineage>
</organism>
<evidence type="ECO:0000313" key="2">
    <source>
        <dbReference type="Proteomes" id="UP000249739"/>
    </source>
</evidence>
<reference evidence="1 2" key="1">
    <citation type="submission" date="2017-08" db="EMBL/GenBank/DDBJ databases">
        <title>Infants hospitalized years apart are colonized by the same room-sourced microbial strains.</title>
        <authorList>
            <person name="Brooks B."/>
            <person name="Olm M.R."/>
            <person name="Firek B.A."/>
            <person name="Baker R."/>
            <person name="Thomas B.C."/>
            <person name="Morowitz M.J."/>
            <person name="Banfield J.F."/>
        </authorList>
    </citation>
    <scope>NUCLEOTIDE SEQUENCE [LARGE SCALE GENOMIC DNA]</scope>
    <source>
        <strain evidence="1">S2_006_000_R2_64</strain>
    </source>
</reference>
<dbReference type="AlphaFoldDB" id="A0A2W5FIA6"/>
<sequence length="443" mass="50941">MCATYAAQLAARLALDETAQNWPREPKEIFRQFAAIDPTAWRSQKPFVYLNWIIREYFKEEEKGGWPIEASSFGELSESLRIFERYKTKLVSDKRDINKYDYGAILNFAQIRRSQLNDRIASVYGEAPERVMKETTLIYAGEEGLALSPHSRRASAYWGDKTEWCTSYEVDGPDNKFHEYNCQGPAVIMMPIEPVIYQMHGKILKGDNNQDVLKTTIEFERLAHAVRAVNPELVKYELTKKPVIDIDSEDEEWELNIYEAIKANPYNEELIFSVIRQAENLSLVLGALEEERFEDADFALRAIPHNPAVFPHFNFKALVRPDVMTAGLMGDIKNESLIPLRLQKEIPEPIKHEMFEKALERDWTAISFAHDFDVALDIDRQMSILGRAMREAKPEVVANCLHLFPALRPEVFERNMSPQAGYEILRQKNCHLSSGSSMNCSPL</sequence>
<dbReference type="Proteomes" id="UP000249739">
    <property type="component" value="Unassembled WGS sequence"/>
</dbReference>
<comment type="caution">
    <text evidence="1">The sequence shown here is derived from an EMBL/GenBank/DDBJ whole genome shotgun (WGS) entry which is preliminary data.</text>
</comment>